<dbReference type="AlphaFoldDB" id="A0A0F9E9C0"/>
<organism evidence="1">
    <name type="scientific">marine sediment metagenome</name>
    <dbReference type="NCBI Taxonomy" id="412755"/>
    <lineage>
        <taxon>unclassified sequences</taxon>
        <taxon>metagenomes</taxon>
        <taxon>ecological metagenomes</taxon>
    </lineage>
</organism>
<accession>A0A0F9E9C0</accession>
<evidence type="ECO:0000313" key="1">
    <source>
        <dbReference type="EMBL" id="KKL70658.1"/>
    </source>
</evidence>
<reference evidence="1" key="1">
    <citation type="journal article" date="2015" name="Nature">
        <title>Complex archaea that bridge the gap between prokaryotes and eukaryotes.</title>
        <authorList>
            <person name="Spang A."/>
            <person name="Saw J.H."/>
            <person name="Jorgensen S.L."/>
            <person name="Zaremba-Niedzwiedzka K."/>
            <person name="Martijn J."/>
            <person name="Lind A.E."/>
            <person name="van Eijk R."/>
            <person name="Schleper C."/>
            <person name="Guy L."/>
            <person name="Ettema T.J."/>
        </authorList>
    </citation>
    <scope>NUCLEOTIDE SEQUENCE</scope>
</reference>
<feature type="non-terminal residue" evidence="1">
    <location>
        <position position="33"/>
    </location>
</feature>
<protein>
    <submittedName>
        <fullName evidence="1">Uncharacterized protein</fullName>
    </submittedName>
</protein>
<dbReference type="EMBL" id="LAZR01025836">
    <property type="protein sequence ID" value="KKL70658.1"/>
    <property type="molecule type" value="Genomic_DNA"/>
</dbReference>
<proteinExistence type="predicted"/>
<name>A0A0F9E9C0_9ZZZZ</name>
<gene>
    <name evidence="1" type="ORF">LCGC14_2102780</name>
</gene>
<sequence length="33" mass="3909">MSDIINLLREVIRHWDMREGLTGGSRDEIRALR</sequence>
<comment type="caution">
    <text evidence="1">The sequence shown here is derived from an EMBL/GenBank/DDBJ whole genome shotgun (WGS) entry which is preliminary data.</text>
</comment>